<dbReference type="PANTHER" id="PTHR43056">
    <property type="entry name" value="PEPTIDASE S9 PROLYL OLIGOPEPTIDASE"/>
    <property type="match status" value="1"/>
</dbReference>
<dbReference type="NCBIfam" id="TIGR00976">
    <property type="entry name" value="CocE_NonD"/>
    <property type="match status" value="1"/>
</dbReference>
<sequence>MHTRDGVRLDADVYRPDAIGEFPVLLMRQPYGREIASTVVYAHPIWYAAQGYIVVIQDVRGRGTSEGEFKLFAREIEDGEDSVNWAVNLPGSNGKVGMYGFSYQGMTQLYAAAAKPAALKTICPAMIGYDLYTDWAYEGGAFCLQTNLAWAIQLATETARIKGDTQAYQELFTAARNLPLYDHNPARPEVLKNFAPDSFYHDWLEHSNSDEYWEKLSPKTYLQDVDLPMFHIGGWFDAYLRGTLNLYRDMVGRNSQRQELLIGPWTHLPWGRQAGEVDFGVKAASPVDQMQIRWFDRFLKDINTGIFEEPTVCLFQIGTNSWRTFSEFPNPIHISYYFSSRGLASIREDSGQLTTNPDDHILNSVDVIVHDPWRPVPSLGGHAGLPAGSFERSHIDCRNDVLTYTTAPLDSVLRIAGEAIVEVWSEADTTSYDLCAVLSQVYPDGKVYNLTQGYIRCDRESNPQPSNPTSPKHIKLQATCAKIIKGNALRISLSAACFPAYAMNTGSDLPMSSATLQDAKIITVKIYSGGEKASKLKLPVVSVSS</sequence>
<dbReference type="Pfam" id="PF08530">
    <property type="entry name" value="PepX_C"/>
    <property type="match status" value="1"/>
</dbReference>
<dbReference type="GO" id="GO:0008239">
    <property type="term" value="F:dipeptidyl-peptidase activity"/>
    <property type="evidence" value="ECO:0007669"/>
    <property type="project" value="InterPro"/>
</dbReference>
<dbReference type="Pfam" id="PF02129">
    <property type="entry name" value="Peptidase_S15"/>
    <property type="match status" value="1"/>
</dbReference>
<comment type="caution">
    <text evidence="3">The sequence shown here is derived from an EMBL/GenBank/DDBJ whole genome shotgun (WGS) entry which is preliminary data.</text>
</comment>
<dbReference type="InterPro" id="IPR029058">
    <property type="entry name" value="AB_hydrolase_fold"/>
</dbReference>
<name>A0A0V7ZIW3_9CYAN</name>
<dbReference type="Gene3D" id="2.60.120.260">
    <property type="entry name" value="Galactose-binding domain-like"/>
    <property type="match status" value="1"/>
</dbReference>
<dbReference type="PANTHER" id="PTHR43056:SF10">
    <property type="entry name" value="COCE_NOND FAMILY, PUTATIVE (AFU_ORTHOLOGUE AFUA_7G00600)-RELATED"/>
    <property type="match status" value="1"/>
</dbReference>
<keyword evidence="4" id="KW-1185">Reference proteome</keyword>
<evidence type="ECO:0000256" key="1">
    <source>
        <dbReference type="ARBA" id="ARBA00022801"/>
    </source>
</evidence>
<dbReference type="Gene3D" id="1.10.3020.10">
    <property type="entry name" value="alpha-amino acid ester hydrolase ( Helical cap domain)"/>
    <property type="match status" value="1"/>
</dbReference>
<dbReference type="InterPro" id="IPR000383">
    <property type="entry name" value="Xaa-Pro-like_dom"/>
</dbReference>
<organism evidence="3 4">
    <name type="scientific">Mastigocoleus testarum BC008</name>
    <dbReference type="NCBI Taxonomy" id="371196"/>
    <lineage>
        <taxon>Bacteria</taxon>
        <taxon>Bacillati</taxon>
        <taxon>Cyanobacteriota</taxon>
        <taxon>Cyanophyceae</taxon>
        <taxon>Nostocales</taxon>
        <taxon>Hapalosiphonaceae</taxon>
        <taxon>Mastigocoleus</taxon>
    </lineage>
</organism>
<dbReference type="SUPFAM" id="SSF53474">
    <property type="entry name" value="alpha/beta-Hydrolases"/>
    <property type="match status" value="1"/>
</dbReference>
<evidence type="ECO:0000313" key="3">
    <source>
        <dbReference type="EMBL" id="KST64553.1"/>
    </source>
</evidence>
<dbReference type="Gene3D" id="3.40.50.1820">
    <property type="entry name" value="alpha/beta hydrolase"/>
    <property type="match status" value="1"/>
</dbReference>
<dbReference type="InterPro" id="IPR005674">
    <property type="entry name" value="CocE/Ser_esterase"/>
</dbReference>
<dbReference type="EMBL" id="LMTZ01000120">
    <property type="protein sequence ID" value="KST64553.1"/>
    <property type="molecule type" value="Genomic_DNA"/>
</dbReference>
<dbReference type="AlphaFoldDB" id="A0A0V7ZIW3"/>
<dbReference type="SMART" id="SM00939">
    <property type="entry name" value="PepX_C"/>
    <property type="match status" value="1"/>
</dbReference>
<dbReference type="InterPro" id="IPR013736">
    <property type="entry name" value="Xaa-Pro_dipept_C"/>
</dbReference>
<dbReference type="InterPro" id="IPR008979">
    <property type="entry name" value="Galactose-bd-like_sf"/>
</dbReference>
<dbReference type="Proteomes" id="UP000053372">
    <property type="component" value="Unassembled WGS sequence"/>
</dbReference>
<protein>
    <submittedName>
        <fullName evidence="3">S15 family X-Pro dipeptidyl-peptidase</fullName>
    </submittedName>
</protein>
<gene>
    <name evidence="3" type="ORF">BC008_18060</name>
</gene>
<accession>A0A0V7ZIW3</accession>
<dbReference type="SUPFAM" id="SSF49785">
    <property type="entry name" value="Galactose-binding domain-like"/>
    <property type="match status" value="1"/>
</dbReference>
<dbReference type="OrthoDB" id="319764at2"/>
<evidence type="ECO:0000259" key="2">
    <source>
        <dbReference type="SMART" id="SM00939"/>
    </source>
</evidence>
<proteinExistence type="predicted"/>
<reference evidence="3 4" key="1">
    <citation type="journal article" date="2015" name="Genome Announc.">
        <title>Draft Genome of the Euendolithic (true boring) Cyanobacterium Mastigocoleus testarum strain BC008.</title>
        <authorList>
            <person name="Guida B.S."/>
            <person name="Garcia-Pichel F."/>
        </authorList>
    </citation>
    <scope>NUCLEOTIDE SEQUENCE [LARGE SCALE GENOMIC DNA]</scope>
    <source>
        <strain evidence="3 4">BC008</strain>
    </source>
</reference>
<evidence type="ECO:0000313" key="4">
    <source>
        <dbReference type="Proteomes" id="UP000053372"/>
    </source>
</evidence>
<feature type="domain" description="Xaa-Pro dipeptidyl-peptidase C-terminal" evidence="2">
    <location>
        <begin position="292"/>
        <end position="537"/>
    </location>
</feature>
<dbReference type="InterPro" id="IPR050585">
    <property type="entry name" value="Xaa-Pro_dipeptidyl-ppase/CocE"/>
</dbReference>
<keyword evidence="1" id="KW-0378">Hydrolase</keyword>